<comment type="caution">
    <text evidence="1">The sequence shown here is derived from an EMBL/GenBank/DDBJ whole genome shotgun (WGS) entry which is preliminary data.</text>
</comment>
<evidence type="ECO:0000313" key="1">
    <source>
        <dbReference type="EMBL" id="KAK9200602.1"/>
    </source>
</evidence>
<reference evidence="1 2" key="1">
    <citation type="submission" date="2024-05" db="EMBL/GenBank/DDBJ databases">
        <title>Haplotype-resolved chromosome-level genome assembly of Huyou (Citrus changshanensis).</title>
        <authorList>
            <person name="Miao C."/>
            <person name="Chen W."/>
            <person name="Wu Y."/>
            <person name="Wang L."/>
            <person name="Zhao S."/>
            <person name="Grierson D."/>
            <person name="Xu C."/>
            <person name="Chen K."/>
        </authorList>
    </citation>
    <scope>NUCLEOTIDE SEQUENCE [LARGE SCALE GENOMIC DNA]</scope>
    <source>
        <strain evidence="1">01-14</strain>
        <tissue evidence="1">Leaf</tissue>
    </source>
</reference>
<dbReference type="Proteomes" id="UP001428341">
    <property type="component" value="Unassembled WGS sequence"/>
</dbReference>
<sequence length="132" mass="14790">MPNYEPFNKSKALVVGLGYAQSIDDFKKPIGRSSSTELSSLVFPLCSLKDSDFILSVLDGKFVLFDPSDGTIKDFVIKGFQENLKDFSMQVYAETLISPNSKTNFLSEGALEFESTEEAVQYKLGKMRETYE</sequence>
<evidence type="ECO:0000313" key="2">
    <source>
        <dbReference type="Proteomes" id="UP001428341"/>
    </source>
</evidence>
<dbReference type="AlphaFoldDB" id="A0AAP0QRE7"/>
<gene>
    <name evidence="1" type="ORF">WN944_015800</name>
</gene>
<protein>
    <submittedName>
        <fullName evidence="1">Uncharacterized protein</fullName>
    </submittedName>
</protein>
<name>A0AAP0QRE7_9ROSI</name>
<organism evidence="1 2">
    <name type="scientific">Citrus x changshan-huyou</name>
    <dbReference type="NCBI Taxonomy" id="2935761"/>
    <lineage>
        <taxon>Eukaryota</taxon>
        <taxon>Viridiplantae</taxon>
        <taxon>Streptophyta</taxon>
        <taxon>Embryophyta</taxon>
        <taxon>Tracheophyta</taxon>
        <taxon>Spermatophyta</taxon>
        <taxon>Magnoliopsida</taxon>
        <taxon>eudicotyledons</taxon>
        <taxon>Gunneridae</taxon>
        <taxon>Pentapetalae</taxon>
        <taxon>rosids</taxon>
        <taxon>malvids</taxon>
        <taxon>Sapindales</taxon>
        <taxon>Rutaceae</taxon>
        <taxon>Aurantioideae</taxon>
        <taxon>Citrus</taxon>
    </lineage>
</organism>
<keyword evidence="2" id="KW-1185">Reference proteome</keyword>
<proteinExistence type="predicted"/>
<dbReference type="EMBL" id="JBCGBO010000005">
    <property type="protein sequence ID" value="KAK9200602.1"/>
    <property type="molecule type" value="Genomic_DNA"/>
</dbReference>
<accession>A0AAP0QRE7</accession>